<feature type="transmembrane region" description="Helical" evidence="1">
    <location>
        <begin position="233"/>
        <end position="255"/>
    </location>
</feature>
<keyword evidence="1" id="KW-0812">Transmembrane</keyword>
<evidence type="ECO:0000313" key="3">
    <source>
        <dbReference type="Proteomes" id="UP001500194"/>
    </source>
</evidence>
<name>A0AAV3T6H2_9EURY</name>
<sequence>MDGFPVFAGERHDYPASAVENVSVTVAVAANGTSAWTERATLANPETAEAFRENDTLRRLVVTEAFDHRFDHATTNVHARLDGDALVVTYRLDGVVHTGPGGGVLFAPFAGYGNDYRPSGADVTIRAPVDYQVTGAPSAMTAHERVVRWNDSTGTGMAGVSPGLVVFAPDDAALPGLRGELAVVATYGPATLRTAAGGALLYGPGFGLLLAGLLGLSATLLGTPSIAASREQLERAGFVAVLVAVFAWILVVAYPDTGAGPGVVVPWWLVALTVTLPAGVVGGALLALARWYDRGGVRSV</sequence>
<feature type="transmembrane region" description="Helical" evidence="1">
    <location>
        <begin position="199"/>
        <end position="221"/>
    </location>
</feature>
<organism evidence="2 3">
    <name type="scientific">Salarchaeum japonicum</name>
    <dbReference type="NCBI Taxonomy" id="555573"/>
    <lineage>
        <taxon>Archaea</taxon>
        <taxon>Methanobacteriati</taxon>
        <taxon>Methanobacteriota</taxon>
        <taxon>Stenosarchaea group</taxon>
        <taxon>Halobacteria</taxon>
        <taxon>Halobacteriales</taxon>
        <taxon>Halobacteriaceae</taxon>
    </lineage>
</organism>
<reference evidence="2 3" key="1">
    <citation type="journal article" date="2019" name="Int. J. Syst. Evol. Microbiol.">
        <title>The Global Catalogue of Microorganisms (GCM) 10K type strain sequencing project: providing services to taxonomists for standard genome sequencing and annotation.</title>
        <authorList>
            <consortium name="The Broad Institute Genomics Platform"/>
            <consortium name="The Broad Institute Genome Sequencing Center for Infectious Disease"/>
            <person name="Wu L."/>
            <person name="Ma J."/>
        </authorList>
    </citation>
    <scope>NUCLEOTIDE SEQUENCE [LARGE SCALE GENOMIC DNA]</scope>
    <source>
        <strain evidence="2 3">JCM 16327</strain>
    </source>
</reference>
<evidence type="ECO:0000313" key="2">
    <source>
        <dbReference type="EMBL" id="GAA0659794.1"/>
    </source>
</evidence>
<protein>
    <submittedName>
        <fullName evidence="2">Uncharacterized protein</fullName>
    </submittedName>
</protein>
<dbReference type="Proteomes" id="UP001500194">
    <property type="component" value="Unassembled WGS sequence"/>
</dbReference>
<dbReference type="EMBL" id="BAAADU010000002">
    <property type="protein sequence ID" value="GAA0659794.1"/>
    <property type="molecule type" value="Genomic_DNA"/>
</dbReference>
<accession>A0AAV3T6H2</accession>
<evidence type="ECO:0000256" key="1">
    <source>
        <dbReference type="SAM" id="Phobius"/>
    </source>
</evidence>
<keyword evidence="1" id="KW-1133">Transmembrane helix</keyword>
<comment type="caution">
    <text evidence="2">The sequence shown here is derived from an EMBL/GenBank/DDBJ whole genome shotgun (WGS) entry which is preliminary data.</text>
</comment>
<proteinExistence type="predicted"/>
<keyword evidence="1" id="KW-0472">Membrane</keyword>
<feature type="transmembrane region" description="Helical" evidence="1">
    <location>
        <begin position="267"/>
        <end position="289"/>
    </location>
</feature>
<gene>
    <name evidence="2" type="ORF">GCM10009019_25490</name>
</gene>
<dbReference type="AlphaFoldDB" id="A0AAV3T6H2"/>
<keyword evidence="3" id="KW-1185">Reference proteome</keyword>